<name>A0A7K3LQ85_9ACTN</name>
<reference evidence="1 2" key="1">
    <citation type="submission" date="2020-01" db="EMBL/GenBank/DDBJ databases">
        <title>Investigation of new actinobacteria for the biodesulphurisation of diesel fuel.</title>
        <authorList>
            <person name="Athi Narayanan S.M."/>
        </authorList>
    </citation>
    <scope>NUCLEOTIDE SEQUENCE [LARGE SCALE GENOMIC DNA]</scope>
    <source>
        <strain evidence="1 2">213E</strain>
    </source>
</reference>
<evidence type="ECO:0000313" key="2">
    <source>
        <dbReference type="Proteomes" id="UP000466307"/>
    </source>
</evidence>
<keyword evidence="2" id="KW-1185">Reference proteome</keyword>
<dbReference type="EMBL" id="JAADZU010000037">
    <property type="protein sequence ID" value="NDK90409.1"/>
    <property type="molecule type" value="Genomic_DNA"/>
</dbReference>
<accession>A0A7K3LQ85</accession>
<sequence>MIDCAAFVADVHRRKVTHEAGHAVAAVARGGRVIRFEVPFDDFSAGVEVVGQPLVTHASDPLDQSFITYAGLWATARWMVEREADVDDMRDAMDCAMADHSAGAASDVAKLLTAGVDATAPPAGWDAELERLWPRIVAVADHFFTHGQLDHAGIASILPRSLV</sequence>
<protein>
    <recommendedName>
        <fullName evidence="3">Peptidase M41 domain-containing protein</fullName>
    </recommendedName>
</protein>
<evidence type="ECO:0008006" key="3">
    <source>
        <dbReference type="Google" id="ProtNLM"/>
    </source>
</evidence>
<evidence type="ECO:0000313" key="1">
    <source>
        <dbReference type="EMBL" id="NDK90409.1"/>
    </source>
</evidence>
<gene>
    <name evidence="1" type="ORF">GYA93_12590</name>
</gene>
<organism evidence="1 2">
    <name type="scientific">Gordonia desulfuricans</name>
    <dbReference type="NCBI Taxonomy" id="89051"/>
    <lineage>
        <taxon>Bacteria</taxon>
        <taxon>Bacillati</taxon>
        <taxon>Actinomycetota</taxon>
        <taxon>Actinomycetes</taxon>
        <taxon>Mycobacteriales</taxon>
        <taxon>Gordoniaceae</taxon>
        <taxon>Gordonia</taxon>
    </lineage>
</organism>
<proteinExistence type="predicted"/>
<comment type="caution">
    <text evidence="1">The sequence shown here is derived from an EMBL/GenBank/DDBJ whole genome shotgun (WGS) entry which is preliminary data.</text>
</comment>
<dbReference type="AlphaFoldDB" id="A0A7K3LQ85"/>
<dbReference type="Proteomes" id="UP000466307">
    <property type="component" value="Unassembled WGS sequence"/>
</dbReference>